<dbReference type="AlphaFoldDB" id="A0A8T1JJE5"/>
<name>A0A8T1JJE5_9STRA</name>
<dbReference type="EMBL" id="RCMK01002701">
    <property type="protein sequence ID" value="KAG2879140.1"/>
    <property type="molecule type" value="Genomic_DNA"/>
</dbReference>
<evidence type="ECO:0000313" key="5">
    <source>
        <dbReference type="Proteomes" id="UP000736787"/>
    </source>
</evidence>
<dbReference type="EMBL" id="RCML01002313">
    <property type="protein sequence ID" value="KAG2958277.1"/>
    <property type="molecule type" value="Genomic_DNA"/>
</dbReference>
<dbReference type="InterPro" id="IPR000953">
    <property type="entry name" value="Chromo/chromo_shadow_dom"/>
</dbReference>
<evidence type="ECO:0000313" key="3">
    <source>
        <dbReference type="EMBL" id="KAG2879140.1"/>
    </source>
</evidence>
<dbReference type="Proteomes" id="UP000736787">
    <property type="component" value="Unassembled WGS sequence"/>
</dbReference>
<organism evidence="3 5">
    <name type="scientific">Phytophthora cactorum</name>
    <dbReference type="NCBI Taxonomy" id="29920"/>
    <lineage>
        <taxon>Eukaryota</taxon>
        <taxon>Sar</taxon>
        <taxon>Stramenopiles</taxon>
        <taxon>Oomycota</taxon>
        <taxon>Peronosporomycetes</taxon>
        <taxon>Peronosporales</taxon>
        <taxon>Peronosporaceae</taxon>
        <taxon>Phytophthora</taxon>
    </lineage>
</organism>
<evidence type="ECO:0000313" key="2">
    <source>
        <dbReference type="EMBL" id="KAG2876982.1"/>
    </source>
</evidence>
<feature type="domain" description="Chromo" evidence="1">
    <location>
        <begin position="37"/>
        <end position="87"/>
    </location>
</feature>
<dbReference type="CDD" id="cd00024">
    <property type="entry name" value="CD_CSD"/>
    <property type="match status" value="1"/>
</dbReference>
<evidence type="ECO:0000313" key="4">
    <source>
        <dbReference type="EMBL" id="KAG2958277.1"/>
    </source>
</evidence>
<dbReference type="EMBL" id="RCMI01002366">
    <property type="protein sequence ID" value="KAG2876982.1"/>
    <property type="molecule type" value="Genomic_DNA"/>
</dbReference>
<dbReference type="Proteomes" id="UP000697107">
    <property type="component" value="Unassembled WGS sequence"/>
</dbReference>
<dbReference type="InterPro" id="IPR016197">
    <property type="entry name" value="Chromo-like_dom_sf"/>
</dbReference>
<dbReference type="PROSITE" id="PS50013">
    <property type="entry name" value="CHROMO_2"/>
    <property type="match status" value="1"/>
</dbReference>
<dbReference type="Gene3D" id="2.40.50.40">
    <property type="match status" value="1"/>
</dbReference>
<gene>
    <name evidence="2" type="ORF">PC115_g23479</name>
    <name evidence="3" type="ORF">PC117_g26818</name>
    <name evidence="4" type="ORF">PC118_g23608</name>
</gene>
<comment type="caution">
    <text evidence="3">The sequence shown here is derived from an EMBL/GenBank/DDBJ whole genome shotgun (WGS) entry which is preliminary data.</text>
</comment>
<protein>
    <recommendedName>
        <fullName evidence="1">Chromo domain-containing protein</fullName>
    </recommendedName>
</protein>
<sequence length="105" mass="12355">MGRESKVHTSRLKFFGDSNLEVTEELREHVAAQGIVLRVETIREHRWNTDMQDYELLVRWEGLEAIEDCWEPFKAMRRDVEVLVSTYVLKAKDNKLTTYHNSSAT</sequence>
<dbReference type="Proteomes" id="UP000774804">
    <property type="component" value="Unassembled WGS sequence"/>
</dbReference>
<evidence type="ECO:0000259" key="1">
    <source>
        <dbReference type="PROSITE" id="PS50013"/>
    </source>
</evidence>
<accession>A0A8T1JJE5</accession>
<dbReference type="VEuPathDB" id="FungiDB:PC110_g2153"/>
<dbReference type="SUPFAM" id="SSF54160">
    <property type="entry name" value="Chromo domain-like"/>
    <property type="match status" value="1"/>
</dbReference>
<reference evidence="3" key="1">
    <citation type="submission" date="2018-10" db="EMBL/GenBank/DDBJ databases">
        <title>Effector identification in a new, highly contiguous assembly of the strawberry crown rot pathogen Phytophthora cactorum.</title>
        <authorList>
            <person name="Armitage A.D."/>
            <person name="Nellist C.F."/>
            <person name="Bates H."/>
            <person name="Vickerstaff R.J."/>
            <person name="Harrison R.J."/>
        </authorList>
    </citation>
    <scope>NUCLEOTIDE SEQUENCE</scope>
    <source>
        <strain evidence="2">4032</strain>
        <strain evidence="3">4040</strain>
        <strain evidence="4">P415</strain>
    </source>
</reference>
<proteinExistence type="predicted"/>